<dbReference type="Proteomes" id="UP001177023">
    <property type="component" value="Unassembled WGS sequence"/>
</dbReference>
<dbReference type="InterPro" id="IPR016024">
    <property type="entry name" value="ARM-type_fold"/>
</dbReference>
<gene>
    <name evidence="2" type="ORF">MSPICULIGERA_LOCUS16402</name>
</gene>
<evidence type="ECO:0000313" key="3">
    <source>
        <dbReference type="Proteomes" id="UP001177023"/>
    </source>
</evidence>
<organism evidence="2 3">
    <name type="scientific">Mesorhabditis spiculigera</name>
    <dbReference type="NCBI Taxonomy" id="96644"/>
    <lineage>
        <taxon>Eukaryota</taxon>
        <taxon>Metazoa</taxon>
        <taxon>Ecdysozoa</taxon>
        <taxon>Nematoda</taxon>
        <taxon>Chromadorea</taxon>
        <taxon>Rhabditida</taxon>
        <taxon>Rhabditina</taxon>
        <taxon>Rhabditomorpha</taxon>
        <taxon>Rhabditoidea</taxon>
        <taxon>Rhabditidae</taxon>
        <taxon>Mesorhabditinae</taxon>
        <taxon>Mesorhabditis</taxon>
    </lineage>
</organism>
<dbReference type="EMBL" id="CATQJA010002653">
    <property type="protein sequence ID" value="CAJ0578141.1"/>
    <property type="molecule type" value="Genomic_DNA"/>
</dbReference>
<evidence type="ECO:0000313" key="2">
    <source>
        <dbReference type="EMBL" id="CAJ0578141.1"/>
    </source>
</evidence>
<sequence length="491" mass="55814">MADGKMQANPFYSKMERPIEVMIDVRNGAETGPEIDCKRPRLLGEAGEIVDQRNPHSLLLEITQALQSGDRPSATRLFREFSRDYASGLPGRMDKFLHIMSAMLKTARISAYDDLSKLILSSLFDVMRKCSRTAWELMLKALQAEAELFVRPPLDGLLLDIYEYALSRGYATVPQLTSEILKTSTRSLHSLDDSQRRMSALRFTLARILQRGKVGRQEHRRFEFVCYDMLSDRDSRVRLTALNALKKMIETDRSLRDSDYANMMLDSDRQVRIETLRLLQLFAKKFPETKVHDRQDRRRLMILLSDDAFSAVCQGVNDMDKLVRAEAAHLLGEFVKVGESYLDQTLDKKLMSSKTTDRGESVFRVKESKFALTKGGDRRHGGRWQLHGGREKAKRGQSEWGTGKRLNEVAPGETVQRDTKHEENESIMSQGAAGAFVTALEDEFMAVRQAAVYSLGKLAANRPNFALTALDHLADMFNDEIAQVSFWTGWN</sequence>
<accession>A0AA36D035</accession>
<proteinExistence type="predicted"/>
<feature type="non-terminal residue" evidence="2">
    <location>
        <position position="491"/>
    </location>
</feature>
<feature type="compositionally biased region" description="Basic and acidic residues" evidence="1">
    <location>
        <begin position="388"/>
        <end position="397"/>
    </location>
</feature>
<evidence type="ECO:0000256" key="1">
    <source>
        <dbReference type="SAM" id="MobiDB-lite"/>
    </source>
</evidence>
<dbReference type="GO" id="GO:0032039">
    <property type="term" value="C:integrator complex"/>
    <property type="evidence" value="ECO:0007669"/>
    <property type="project" value="TreeGrafter"/>
</dbReference>
<comment type="caution">
    <text evidence="2">The sequence shown here is derived from an EMBL/GenBank/DDBJ whole genome shotgun (WGS) entry which is preliminary data.</text>
</comment>
<dbReference type="PANTHER" id="PTHR20938:SF0">
    <property type="entry name" value="INTEGRATOR COMPLEX SUBUNIT 4"/>
    <property type="match status" value="1"/>
</dbReference>
<keyword evidence="3" id="KW-1185">Reference proteome</keyword>
<dbReference type="SUPFAM" id="SSF48371">
    <property type="entry name" value="ARM repeat"/>
    <property type="match status" value="1"/>
</dbReference>
<dbReference type="GO" id="GO:0016180">
    <property type="term" value="P:snRNA processing"/>
    <property type="evidence" value="ECO:0007669"/>
    <property type="project" value="TreeGrafter"/>
</dbReference>
<dbReference type="PANTHER" id="PTHR20938">
    <property type="entry name" value="INTEGRATOR COMPLEX SUBUNIT 4"/>
    <property type="match status" value="1"/>
</dbReference>
<dbReference type="AlphaFoldDB" id="A0AA36D035"/>
<dbReference type="Gene3D" id="1.25.10.10">
    <property type="entry name" value="Leucine-rich Repeat Variant"/>
    <property type="match status" value="1"/>
</dbReference>
<feature type="region of interest" description="Disordered" evidence="1">
    <location>
        <begin position="374"/>
        <end position="400"/>
    </location>
</feature>
<name>A0AA36D035_9BILA</name>
<dbReference type="InterPro" id="IPR011989">
    <property type="entry name" value="ARM-like"/>
</dbReference>
<protein>
    <submittedName>
        <fullName evidence="2">Uncharacterized protein</fullName>
    </submittedName>
</protein>
<reference evidence="2" key="1">
    <citation type="submission" date="2023-06" db="EMBL/GenBank/DDBJ databases">
        <authorList>
            <person name="Delattre M."/>
        </authorList>
    </citation>
    <scope>NUCLEOTIDE SEQUENCE</scope>
    <source>
        <strain evidence="2">AF72</strain>
    </source>
</reference>